<name>A0AAU9JS58_9CILI</name>
<dbReference type="InterPro" id="IPR028097">
    <property type="entry name" value="FAM91_C_dom"/>
</dbReference>
<comment type="caution">
    <text evidence="4">The sequence shown here is derived from an EMBL/GenBank/DDBJ whole genome shotgun (WGS) entry which is preliminary data.</text>
</comment>
<evidence type="ECO:0000259" key="2">
    <source>
        <dbReference type="Pfam" id="PF14647"/>
    </source>
</evidence>
<dbReference type="EMBL" id="CAJZBQ010000035">
    <property type="protein sequence ID" value="CAG9323714.1"/>
    <property type="molecule type" value="Genomic_DNA"/>
</dbReference>
<comment type="similarity">
    <text evidence="1">Belongs to the FAM91 family.</text>
</comment>
<evidence type="ECO:0000313" key="4">
    <source>
        <dbReference type="EMBL" id="CAG9323714.1"/>
    </source>
</evidence>
<reference evidence="4" key="1">
    <citation type="submission" date="2021-09" db="EMBL/GenBank/DDBJ databases">
        <authorList>
            <consortium name="AG Swart"/>
            <person name="Singh M."/>
            <person name="Singh A."/>
            <person name="Seah K."/>
            <person name="Emmerich C."/>
        </authorList>
    </citation>
    <scope>NUCLEOTIDE SEQUENCE</scope>
    <source>
        <strain evidence="4">ATCC30299</strain>
    </source>
</reference>
<evidence type="ECO:0000259" key="3">
    <source>
        <dbReference type="Pfam" id="PF14648"/>
    </source>
</evidence>
<evidence type="ECO:0000256" key="1">
    <source>
        <dbReference type="ARBA" id="ARBA00010319"/>
    </source>
</evidence>
<feature type="domain" description="FAM91 C-terminal" evidence="3">
    <location>
        <begin position="441"/>
        <end position="579"/>
    </location>
</feature>
<keyword evidence="5" id="KW-1185">Reference proteome</keyword>
<dbReference type="PANTHER" id="PTHR28441">
    <property type="entry name" value="PROTEIN FAM91A1"/>
    <property type="match status" value="1"/>
</dbReference>
<dbReference type="Pfam" id="PF14648">
    <property type="entry name" value="FAM91_C"/>
    <property type="match status" value="1"/>
</dbReference>
<protein>
    <submittedName>
        <fullName evidence="4">Uncharacterized protein</fullName>
    </submittedName>
</protein>
<accession>A0AAU9JS58</accession>
<dbReference type="InterPro" id="IPR039199">
    <property type="entry name" value="FAM91"/>
</dbReference>
<dbReference type="Proteomes" id="UP001162131">
    <property type="component" value="Unassembled WGS sequence"/>
</dbReference>
<gene>
    <name evidence="4" type="ORF">BSTOLATCC_MIC34754</name>
</gene>
<dbReference type="Pfam" id="PF14647">
    <property type="entry name" value="FAM91_N"/>
    <property type="match status" value="1"/>
</dbReference>
<dbReference type="PANTHER" id="PTHR28441:SF2">
    <property type="entry name" value="PROTEIN FAM91A1"/>
    <property type="match status" value="1"/>
</dbReference>
<organism evidence="4 5">
    <name type="scientific">Blepharisma stoltei</name>
    <dbReference type="NCBI Taxonomy" id="1481888"/>
    <lineage>
        <taxon>Eukaryota</taxon>
        <taxon>Sar</taxon>
        <taxon>Alveolata</taxon>
        <taxon>Ciliophora</taxon>
        <taxon>Postciliodesmatophora</taxon>
        <taxon>Heterotrichea</taxon>
        <taxon>Heterotrichida</taxon>
        <taxon>Blepharismidae</taxon>
        <taxon>Blepharisma</taxon>
    </lineage>
</organism>
<proteinExistence type="inferred from homology"/>
<dbReference type="AlphaFoldDB" id="A0AAU9JS58"/>
<dbReference type="InterPro" id="IPR028091">
    <property type="entry name" value="FAM91_N_dom"/>
</dbReference>
<sequence length="662" mass="76482">MEEDCLKNIILWEDLDEEIKDQIILKNPGGNPIYLWKNMILSYHQKHRVRWQGNQHLDFYKDLLRDMRMKMELYPYHLCRSLTMNGCSGPFDYYIEMLCDALRTQKQYEEIPSFTAADILRLTGIQRTNYIETLQKCKDRGWAAKISKAIRGLLPTAPLSISVEHWWSVFPILSNNRGINIRRSASRDELTNLQELYTTFATKGFSNAFLFDKNSLDGLYKSGIIEYDIFIEENDQFDEPPDNVKNFNTNIGNSYFENAIMSVLKLLKPEVSPKLISKECGIPIEIIIDAISILCRLGLIKKITEKNINEWNSSWKLNLNDEDDLLSSAFSSPQHSLDTWKSEIDDPIHVTLIVGGEICGLICEISKEPLEDSINNGISYEKLDLLSIELEKSHDPRLQSLKKVIEIFASRNLEIRGGSQNTRCGLILAQGGMEPVIFTELPKAEAPIYRMFKLEHSKQSFPSVYYMRGNIVNFFPVGIKGCQSYMIFEEDQPPRVYSSSEALLVVNDILPQSSAFIVAINQKEDKIHRDIIKVPLPLNFCEIQNRALAEYLRDLNVTEHLEYAIGYLEIFKTSCTHNNSDLPHNCPKDFHFLTQSHGLPLDDPILCQKILQNINENEWFKYSHLESLLEAQQNEVFQFREFMCKIEMHRNLVYTDSSVKII</sequence>
<evidence type="ECO:0000313" key="5">
    <source>
        <dbReference type="Proteomes" id="UP001162131"/>
    </source>
</evidence>
<feature type="domain" description="FAM91 N-terminal" evidence="2">
    <location>
        <begin position="6"/>
        <end position="316"/>
    </location>
</feature>